<protein>
    <submittedName>
        <fullName evidence="3">SpoIVB peptidase. Serine peptidase. MEROPS family S55</fullName>
    </submittedName>
</protein>
<dbReference type="InterPro" id="IPR008763">
    <property type="entry name" value="Peptidase_S55"/>
</dbReference>
<organism evidence="3 4">
    <name type="scientific">Seinonella peptonophila</name>
    <dbReference type="NCBI Taxonomy" id="112248"/>
    <lineage>
        <taxon>Bacteria</taxon>
        <taxon>Bacillati</taxon>
        <taxon>Bacillota</taxon>
        <taxon>Bacilli</taxon>
        <taxon>Bacillales</taxon>
        <taxon>Thermoactinomycetaceae</taxon>
        <taxon>Seinonella</taxon>
    </lineage>
</organism>
<keyword evidence="1" id="KW-0720">Serine protease</keyword>
<dbReference type="SUPFAM" id="SSF50494">
    <property type="entry name" value="Trypsin-like serine proteases"/>
    <property type="match status" value="1"/>
</dbReference>
<reference evidence="3 4" key="1">
    <citation type="submission" date="2016-11" db="EMBL/GenBank/DDBJ databases">
        <authorList>
            <person name="Jaros S."/>
            <person name="Januszkiewicz K."/>
            <person name="Wedrychowicz H."/>
        </authorList>
    </citation>
    <scope>NUCLEOTIDE SEQUENCE [LARGE SCALE GENOMIC DNA]</scope>
    <source>
        <strain evidence="3 4">DSM 44666</strain>
    </source>
</reference>
<dbReference type="SUPFAM" id="SSF50156">
    <property type="entry name" value="PDZ domain-like"/>
    <property type="match status" value="1"/>
</dbReference>
<gene>
    <name evidence="3" type="ORF">SAMN05444392_101525</name>
</gene>
<evidence type="ECO:0000259" key="2">
    <source>
        <dbReference type="PROSITE" id="PS51494"/>
    </source>
</evidence>
<dbReference type="PROSITE" id="PS51494">
    <property type="entry name" value="SPOIVB"/>
    <property type="match status" value="1"/>
</dbReference>
<dbReference type="AlphaFoldDB" id="A0A1M4TLF2"/>
<dbReference type="NCBIfam" id="TIGR02860">
    <property type="entry name" value="spore_IV_B"/>
    <property type="match status" value="1"/>
</dbReference>
<keyword evidence="4" id="KW-1185">Reference proteome</keyword>
<name>A0A1M4TLF2_9BACL</name>
<accession>A0A1M4TLF2</accession>
<dbReference type="STRING" id="112248.SAMN05444392_101525"/>
<dbReference type="InterPro" id="IPR009003">
    <property type="entry name" value="Peptidase_S1_PA"/>
</dbReference>
<dbReference type="InterPro" id="IPR036034">
    <property type="entry name" value="PDZ_sf"/>
</dbReference>
<evidence type="ECO:0000256" key="1">
    <source>
        <dbReference type="ARBA" id="ARBA00022825"/>
    </source>
</evidence>
<dbReference type="GO" id="GO:0008236">
    <property type="term" value="F:serine-type peptidase activity"/>
    <property type="evidence" value="ECO:0007669"/>
    <property type="project" value="UniProtKB-KW"/>
</dbReference>
<feature type="domain" description="Peptidase S55" evidence="2">
    <location>
        <begin position="150"/>
        <end position="389"/>
    </location>
</feature>
<keyword evidence="1" id="KW-0378">Hydrolase</keyword>
<dbReference type="InterPro" id="IPR014219">
    <property type="entry name" value="SpoIVB"/>
</dbReference>
<dbReference type="Gene3D" id="2.30.42.10">
    <property type="match status" value="1"/>
</dbReference>
<proteinExistence type="predicted"/>
<dbReference type="Pfam" id="PF05580">
    <property type="entry name" value="Peptidase_S55"/>
    <property type="match status" value="1"/>
</dbReference>
<evidence type="ECO:0000313" key="3">
    <source>
        <dbReference type="EMBL" id="SHE45319.1"/>
    </source>
</evidence>
<keyword evidence="1" id="KW-0645">Protease</keyword>
<sequence>MQKASIHLPFLAEPAVANPQIVDLGMIPHRMKNSSMQRGMVIAPRSIGNTRLIFKLFGLVPIKQCSISVMPDIHVIPGGQSIGVKLKSAGVLVVGKYPLPQLENDQVRVGDYIIRMNGKEIRHLQQLGQLIEEAGKKGNPIQIEGLREGKPYHCSFHPYFDQQEKIYRIGLYVRDSAAGVGTLTFFDPHRKKYGALGHMITDVDTGQSLRVGEGRVVRSNVTSIRKGASGEPGEKRAIFFDEEHVLGNITRNTPFGVFGNMEKMPTKKGYNHPLPIALAEQVKEGSAKILTVVEGQRVEEYKIQIMHVMKQKFPATKGMIIKVTDPRLIRKTGGIVQGMSGSPIIQNGKLVGAVTHVLVNDPTSGYGTFIEWMLQDAGIIKKTIGSFGEPLVFSLLLHLKIAQKSAGKYKSCVEWNENRF</sequence>
<dbReference type="Proteomes" id="UP000184476">
    <property type="component" value="Unassembled WGS sequence"/>
</dbReference>
<evidence type="ECO:0000313" key="4">
    <source>
        <dbReference type="Proteomes" id="UP000184476"/>
    </source>
</evidence>
<dbReference type="EMBL" id="FQVL01000001">
    <property type="protein sequence ID" value="SHE45319.1"/>
    <property type="molecule type" value="Genomic_DNA"/>
</dbReference>